<keyword evidence="1" id="KW-1133">Transmembrane helix</keyword>
<accession>A0A2Z4G7M4</accession>
<dbReference type="AlphaFoldDB" id="A0A2Z4G7M4"/>
<feature type="transmembrane region" description="Helical" evidence="1">
    <location>
        <begin position="106"/>
        <end position="126"/>
    </location>
</feature>
<gene>
    <name evidence="2" type="ORF">DJ013_02480</name>
</gene>
<evidence type="ECO:0000256" key="1">
    <source>
        <dbReference type="SAM" id="Phobius"/>
    </source>
</evidence>
<keyword evidence="1" id="KW-0812">Transmembrane</keyword>
<evidence type="ECO:0000313" key="3">
    <source>
        <dbReference type="Proteomes" id="UP000249873"/>
    </source>
</evidence>
<proteinExistence type="predicted"/>
<name>A0A2Z4G7M4_9BACT</name>
<dbReference type="EMBL" id="CP029480">
    <property type="protein sequence ID" value="AWV97100.1"/>
    <property type="molecule type" value="Genomic_DNA"/>
</dbReference>
<dbReference type="RefSeq" id="WP_111370202.1">
    <property type="nucleotide sequence ID" value="NZ_CP029480.1"/>
</dbReference>
<feature type="transmembrane region" description="Helical" evidence="1">
    <location>
        <begin position="6"/>
        <end position="22"/>
    </location>
</feature>
<evidence type="ECO:0000313" key="2">
    <source>
        <dbReference type="EMBL" id="AWV97100.1"/>
    </source>
</evidence>
<keyword evidence="3" id="KW-1185">Reference proteome</keyword>
<dbReference type="KEGG" id="als:DJ013_02480"/>
<keyword evidence="1" id="KW-0472">Membrane</keyword>
<reference evidence="2 3" key="1">
    <citation type="submission" date="2018-05" db="EMBL/GenBank/DDBJ databases">
        <title>Complete genome sequence of Arcticibacterium luteifluviistationis SM1504T, a cytophagaceae bacterium isolated from Arctic surface seawater.</title>
        <authorList>
            <person name="Li Y."/>
            <person name="Qin Q.-L."/>
        </authorList>
    </citation>
    <scope>NUCLEOTIDE SEQUENCE [LARGE SCALE GENOMIC DNA]</scope>
    <source>
        <strain evidence="2 3">SM1504</strain>
    </source>
</reference>
<feature type="transmembrane region" description="Helical" evidence="1">
    <location>
        <begin position="78"/>
        <end position="94"/>
    </location>
</feature>
<organism evidence="2 3">
    <name type="scientific">Arcticibacterium luteifluviistationis</name>
    <dbReference type="NCBI Taxonomy" id="1784714"/>
    <lineage>
        <taxon>Bacteria</taxon>
        <taxon>Pseudomonadati</taxon>
        <taxon>Bacteroidota</taxon>
        <taxon>Cytophagia</taxon>
        <taxon>Cytophagales</taxon>
        <taxon>Leadbetterellaceae</taxon>
        <taxon>Arcticibacterium</taxon>
    </lineage>
</organism>
<sequence length="152" mass="16505">MNNIAIIITGILGATLTFYVSENLKQGPIRASALLSLIVGSFFFSFPEILNPYLSKNLQIVFIGTTFIGMVSSEAKGSYFRLALAGSLFSIIYINKSNFFEGYGGALGALALIALLTTMGFSVILLKSTKIKRGMVIVRKKVLPRKSKPSQK</sequence>
<dbReference type="Proteomes" id="UP000249873">
    <property type="component" value="Chromosome"/>
</dbReference>
<protein>
    <submittedName>
        <fullName evidence="2">Uncharacterized protein</fullName>
    </submittedName>
</protein>
<dbReference type="OrthoDB" id="768533at2"/>